<dbReference type="Gene3D" id="3.40.250.10">
    <property type="entry name" value="Rhodanese-like domain"/>
    <property type="match status" value="1"/>
</dbReference>
<evidence type="ECO:0000313" key="13">
    <source>
        <dbReference type="EMBL" id="VDN55679.1"/>
    </source>
</evidence>
<reference evidence="13 15" key="2">
    <citation type="submission" date="2018-11" db="EMBL/GenBank/DDBJ databases">
        <authorList>
            <consortium name="Pathogen Informatics"/>
        </authorList>
    </citation>
    <scope>NUCLEOTIDE SEQUENCE [LARGE SCALE GENOMIC DNA]</scope>
</reference>
<evidence type="ECO:0000256" key="5">
    <source>
        <dbReference type="ARBA" id="ARBA00022723"/>
    </source>
</evidence>
<evidence type="ECO:0000313" key="15">
    <source>
        <dbReference type="Proteomes" id="UP000274756"/>
    </source>
</evidence>
<dbReference type="GO" id="GO:0006777">
    <property type="term" value="P:Mo-molybdopterin cofactor biosynthetic process"/>
    <property type="evidence" value="ECO:0007669"/>
    <property type="project" value="UniProtKB-UniRule"/>
</dbReference>
<feature type="binding site" evidence="11">
    <location>
        <position position="90"/>
    </location>
    <ligand>
        <name>ATP</name>
        <dbReference type="ChEBI" id="CHEBI:30616"/>
    </ligand>
</feature>
<evidence type="ECO:0000256" key="8">
    <source>
        <dbReference type="ARBA" id="ARBA00022840"/>
    </source>
</evidence>
<dbReference type="InterPro" id="IPR045886">
    <property type="entry name" value="ThiF/MoeB/HesA"/>
</dbReference>
<dbReference type="GO" id="GO:0042292">
    <property type="term" value="F:URM1 activating enzyme activity"/>
    <property type="evidence" value="ECO:0007669"/>
    <property type="project" value="TreeGrafter"/>
</dbReference>
<evidence type="ECO:0000256" key="4">
    <source>
        <dbReference type="ARBA" id="ARBA00022694"/>
    </source>
</evidence>
<comment type="similarity">
    <text evidence="11">In the N-terminal section; belongs to the HesA/MoeB/ThiF family. UBA4 subfamily.</text>
</comment>
<dbReference type="OrthoDB" id="10261062at2759"/>
<keyword evidence="3 11" id="KW-0808">Transferase</keyword>
<keyword evidence="6 11" id="KW-0547">Nucleotide-binding</keyword>
<feature type="binding site" evidence="11">
    <location>
        <position position="45"/>
    </location>
    <ligand>
        <name>ATP</name>
        <dbReference type="ChEBI" id="CHEBI:30616"/>
    </ligand>
</feature>
<keyword evidence="7 11" id="KW-0862">Zinc</keyword>
<dbReference type="GO" id="GO:0005524">
    <property type="term" value="F:ATP binding"/>
    <property type="evidence" value="ECO:0007669"/>
    <property type="project" value="UniProtKB-KW"/>
</dbReference>
<dbReference type="InterPro" id="IPR035985">
    <property type="entry name" value="Ubiquitin-activating_enz"/>
</dbReference>
<dbReference type="GO" id="GO:0032447">
    <property type="term" value="P:protein urmylation"/>
    <property type="evidence" value="ECO:0007669"/>
    <property type="project" value="TreeGrafter"/>
</dbReference>
<dbReference type="Proteomes" id="UP000274756">
    <property type="component" value="Unassembled WGS sequence"/>
</dbReference>
<dbReference type="SMART" id="SM00450">
    <property type="entry name" value="RHOD"/>
    <property type="match status" value="1"/>
</dbReference>
<keyword evidence="4 11" id="KW-0819">tRNA processing</keyword>
<keyword evidence="9 11" id="KW-0501">Molybdenum cofactor biosynthesis</keyword>
<dbReference type="EMBL" id="UYYG01001153">
    <property type="protein sequence ID" value="VDN55679.1"/>
    <property type="molecule type" value="Genomic_DNA"/>
</dbReference>
<dbReference type="AlphaFoldDB" id="A0A0N4U3I7"/>
<evidence type="ECO:0000256" key="6">
    <source>
        <dbReference type="ARBA" id="ARBA00022741"/>
    </source>
</evidence>
<protein>
    <recommendedName>
        <fullName evidence="11">Adenylyltransferase and sulfurtransferase MOCS3 homolog</fullName>
    </recommendedName>
    <alternativeName>
        <fullName evidence="11">UBA4 homolog</fullName>
    </alternativeName>
    <alternativeName>
        <fullName evidence="11">Ubiquitin-like protein activator 4 homolog</fullName>
    </alternativeName>
    <domain>
        <recommendedName>
            <fullName evidence="11">Adenylyltransferase</fullName>
            <ecNumber evidence="11">2.7.7.-</ecNumber>
        </recommendedName>
    </domain>
    <domain>
        <recommendedName>
            <fullName evidence="11">Sulfurtransferase</fullName>
            <ecNumber evidence="11">2.8.1.-</ecNumber>
        </recommendedName>
    </domain>
</protein>
<feature type="binding site" evidence="11">
    <location>
        <position position="254"/>
    </location>
    <ligand>
        <name>Zn(2+)</name>
        <dbReference type="ChEBI" id="CHEBI:29105"/>
    </ligand>
</feature>
<dbReference type="InterPro" id="IPR036873">
    <property type="entry name" value="Rhodanese-like_dom_sf"/>
</dbReference>
<keyword evidence="15" id="KW-1185">Reference proteome</keyword>
<dbReference type="STRING" id="318479.A0A0N4U3I7"/>
<feature type="active site" description="Glycyl thioester intermediate; for adenylyltransferase activity" evidence="11">
    <location>
        <position position="193"/>
    </location>
</feature>
<feature type="binding site" evidence="11">
    <location>
        <begin position="73"/>
        <end position="77"/>
    </location>
    <ligand>
        <name>ATP</name>
        <dbReference type="ChEBI" id="CHEBI:30616"/>
    </ligand>
</feature>
<evidence type="ECO:0000256" key="11">
    <source>
        <dbReference type="HAMAP-Rule" id="MF_03049"/>
    </source>
</evidence>
<dbReference type="Pfam" id="PF00581">
    <property type="entry name" value="Rhodanese"/>
    <property type="match status" value="1"/>
</dbReference>
<dbReference type="InterPro" id="IPR028885">
    <property type="entry name" value="MOCS3/Uba4"/>
</dbReference>
<dbReference type="Gene3D" id="3.40.50.720">
    <property type="entry name" value="NAD(P)-binding Rossmann-like Domain"/>
    <property type="match status" value="1"/>
</dbReference>
<proteinExistence type="inferred from homology"/>
<accession>A0A0N4U3I7</accession>
<feature type="binding site" evidence="11">
    <location>
        <position position="176"/>
    </location>
    <ligand>
        <name>Zn(2+)</name>
        <dbReference type="ChEBI" id="CHEBI:29105"/>
    </ligand>
</feature>
<dbReference type="GO" id="GO:0046872">
    <property type="term" value="F:metal ion binding"/>
    <property type="evidence" value="ECO:0007669"/>
    <property type="project" value="UniProtKB-KW"/>
</dbReference>
<organism evidence="14 16">
    <name type="scientific">Dracunculus medinensis</name>
    <name type="common">Guinea worm</name>
    <dbReference type="NCBI Taxonomy" id="318479"/>
    <lineage>
        <taxon>Eukaryota</taxon>
        <taxon>Metazoa</taxon>
        <taxon>Ecdysozoa</taxon>
        <taxon>Nematoda</taxon>
        <taxon>Chromadorea</taxon>
        <taxon>Rhabditida</taxon>
        <taxon>Spirurina</taxon>
        <taxon>Dracunculoidea</taxon>
        <taxon>Dracunculidae</taxon>
        <taxon>Dracunculus</taxon>
    </lineage>
</organism>
<dbReference type="FunFam" id="3.40.50.720:FF:000033">
    <property type="entry name" value="Adenylyltransferase and sulfurtransferase MOCS3"/>
    <property type="match status" value="1"/>
</dbReference>
<evidence type="ECO:0000256" key="10">
    <source>
        <dbReference type="ARBA" id="ARBA00023268"/>
    </source>
</evidence>
<feature type="binding site" evidence="11">
    <location>
        <position position="251"/>
    </location>
    <ligand>
        <name>Zn(2+)</name>
        <dbReference type="ChEBI" id="CHEBI:29105"/>
    </ligand>
</feature>
<comment type="function">
    <text evidence="11">Plays a central role in 2-thiolation of mcm(5)S(2)U at tRNA wobble positions of cytosolic tRNA(Lys), tRNA(Glu) and tRNA(Gln). Acts by mediating the C-terminal thiocarboxylation of the sulfur carrier URM1. Its N-terminus first activates URM1 as acyl-adenylate (-COAMP), then the persulfide sulfur on the catalytic cysteine is transferred to URM1 to form thiocarboxylation (-COSH) of its C-terminus. The reaction probably involves hydrogen sulfide that is generated from the persulfide intermediate and that acts as nucleophile towards URM1. Subsequently, a transient disulfide bond is formed. Does not use thiosulfate as sulfur donor; NFS1 probably acting as a sulfur donor for thiocarboxylation reactions.</text>
</comment>
<feature type="binding site" evidence="11">
    <location>
        <begin position="134"/>
        <end position="135"/>
    </location>
    <ligand>
        <name>ATP</name>
        <dbReference type="ChEBI" id="CHEBI:30616"/>
    </ligand>
</feature>
<evidence type="ECO:0000256" key="3">
    <source>
        <dbReference type="ARBA" id="ARBA00022679"/>
    </source>
</evidence>
<feature type="binding site" evidence="11">
    <location>
        <position position="179"/>
    </location>
    <ligand>
        <name>Zn(2+)</name>
        <dbReference type="ChEBI" id="CHEBI:29105"/>
    </ligand>
</feature>
<dbReference type="SUPFAM" id="SSF69572">
    <property type="entry name" value="Activating enzymes of the ubiquitin-like proteins"/>
    <property type="match status" value="1"/>
</dbReference>
<dbReference type="WBParaSite" id="DME_0000129201-mRNA-1">
    <property type="protein sequence ID" value="DME_0000129201-mRNA-1"/>
    <property type="gene ID" value="DME_0000129201"/>
</dbReference>
<dbReference type="Pfam" id="PF00899">
    <property type="entry name" value="ThiF"/>
    <property type="match status" value="1"/>
</dbReference>
<dbReference type="GO" id="GO:0004792">
    <property type="term" value="F:thiosulfate-cyanide sulfurtransferase activity"/>
    <property type="evidence" value="ECO:0007669"/>
    <property type="project" value="TreeGrafter"/>
</dbReference>
<comment type="pathway">
    <text evidence="11">tRNA modification; 5-methoxycarbonylmethyl-2-thiouridine-tRNA biosynthesis.</text>
</comment>
<dbReference type="GO" id="GO:0005829">
    <property type="term" value="C:cytosol"/>
    <property type="evidence" value="ECO:0007669"/>
    <property type="project" value="UniProtKB-SubCell"/>
</dbReference>
<comment type="subcellular location">
    <subcellularLocation>
        <location evidence="1">Cytoplasm</location>
        <location evidence="1">Cytosol</location>
    </subcellularLocation>
</comment>
<dbReference type="PROSITE" id="PS50206">
    <property type="entry name" value="RHODANESE_3"/>
    <property type="match status" value="1"/>
</dbReference>
<keyword evidence="8 11" id="KW-0067">ATP-binding</keyword>
<dbReference type="EC" id="2.8.1.-" evidence="11"/>
<feature type="domain" description="Rhodanese" evidence="12">
    <location>
        <begin position="300"/>
        <end position="407"/>
    </location>
</feature>
<dbReference type="PANTHER" id="PTHR10953:SF102">
    <property type="entry name" value="ADENYLYLTRANSFERASE AND SULFURTRANSFERASE MOCS3"/>
    <property type="match status" value="1"/>
</dbReference>
<keyword evidence="5 11" id="KW-0479">Metal-binding</keyword>
<keyword evidence="10 11" id="KW-0511">Multifunctional enzyme</keyword>
<dbReference type="GO" id="GO:0070566">
    <property type="term" value="F:adenylyltransferase activity"/>
    <property type="evidence" value="ECO:0007669"/>
    <property type="project" value="InterPro"/>
</dbReference>
<evidence type="ECO:0000256" key="9">
    <source>
        <dbReference type="ARBA" id="ARBA00023150"/>
    </source>
</evidence>
<dbReference type="CDD" id="cd00757">
    <property type="entry name" value="ThiF_MoeB_HesA_family"/>
    <property type="match status" value="1"/>
</dbReference>
<comment type="cofactor">
    <cofactor evidence="11">
        <name>Zn(2+)</name>
        <dbReference type="ChEBI" id="CHEBI:29105"/>
    </cofactor>
    <text evidence="11">Binds 1 zinc ion per subunit.</text>
</comment>
<feature type="binding site" evidence="11">
    <location>
        <position position="66"/>
    </location>
    <ligand>
        <name>ATP</name>
        <dbReference type="ChEBI" id="CHEBI:30616"/>
    </ligand>
</feature>
<evidence type="ECO:0000256" key="7">
    <source>
        <dbReference type="ARBA" id="ARBA00022833"/>
    </source>
</evidence>
<dbReference type="InterPro" id="IPR001763">
    <property type="entry name" value="Rhodanese-like_dom"/>
</dbReference>
<sequence length="409" mass="44974">MFSCNHNLTTEEVRRYSRQLIVEEIGVAGQEKLLYSSLLIVGAGGLGCPVALYSAAAGIGRIGIVDGDHISIDNLHRQIAHSENDLGNSKVSSLLASINQLNSKVKVEIFDTHLTVKNAVKILNNYDVIADCTDNVPTRYLINDICVLLKKPLVSGSALRWEGQLSVYNFGQDCPCFRCIFPRPPPAIAVSRCADSGVIGPIVGIVGNLQAVEIIKICALNISSFAGRIYLFNGLTGITKNVRLRNRQANCAVCSANNDKNFLGDYEMFCDSPINDNPISLDLLATDDRLTAGEFYSMCISDSPCLIDIRSSNQFDIGHISIAKNIEFSNLIKMTRSNLLSFLDFDENRLKSVGVLVLVYVICRRGNHSQLAVLNLREKFADIDPLRFKDIIGGYESWATLVDPSFPVY</sequence>
<keyword evidence="2 11" id="KW-0963">Cytoplasm</keyword>
<dbReference type="PANTHER" id="PTHR10953">
    <property type="entry name" value="UBIQUITIN-ACTIVATING ENZYME E1"/>
    <property type="match status" value="1"/>
</dbReference>
<dbReference type="InterPro" id="IPR000594">
    <property type="entry name" value="ThiF_NAD_FAD-bd"/>
</dbReference>
<dbReference type="HAMAP" id="MF_03049">
    <property type="entry name" value="MOCS3_Uba4"/>
    <property type="match status" value="1"/>
</dbReference>
<dbReference type="NCBIfam" id="NF004281">
    <property type="entry name" value="PRK05690.1"/>
    <property type="match status" value="1"/>
</dbReference>
<evidence type="ECO:0000259" key="12">
    <source>
        <dbReference type="PROSITE" id="PS50206"/>
    </source>
</evidence>
<name>A0A0N4U3I7_DRAME</name>
<dbReference type="EC" id="2.7.7.-" evidence="11"/>
<dbReference type="UniPathway" id="UPA00988"/>
<reference evidence="16" key="1">
    <citation type="submission" date="2016-04" db="UniProtKB">
        <authorList>
            <consortium name="WormBaseParasite"/>
        </authorList>
    </citation>
    <scope>IDENTIFICATION</scope>
</reference>
<evidence type="ECO:0000256" key="2">
    <source>
        <dbReference type="ARBA" id="ARBA00022490"/>
    </source>
</evidence>
<evidence type="ECO:0000313" key="14">
    <source>
        <dbReference type="Proteomes" id="UP000038040"/>
    </source>
</evidence>
<evidence type="ECO:0000313" key="16">
    <source>
        <dbReference type="WBParaSite" id="DME_0000129201-mRNA-1"/>
    </source>
</evidence>
<dbReference type="Proteomes" id="UP000038040">
    <property type="component" value="Unplaced"/>
</dbReference>
<gene>
    <name evidence="13" type="ORF">DME_LOCUS5652</name>
</gene>
<dbReference type="GO" id="GO:0002143">
    <property type="term" value="P:tRNA wobble position uridine thiolation"/>
    <property type="evidence" value="ECO:0007669"/>
    <property type="project" value="InterPro"/>
</dbReference>
<feature type="active site" description="Cysteine persulfide intermediate; for sulfurtransferase activity" evidence="11">
    <location>
        <position position="363"/>
    </location>
</feature>
<evidence type="ECO:0000256" key="1">
    <source>
        <dbReference type="ARBA" id="ARBA00004514"/>
    </source>
</evidence>